<proteinExistence type="predicted"/>
<keyword evidence="3" id="KW-1185">Reference proteome</keyword>
<organism evidence="2 3">
    <name type="scientific">Paragonimus westermani</name>
    <dbReference type="NCBI Taxonomy" id="34504"/>
    <lineage>
        <taxon>Eukaryota</taxon>
        <taxon>Metazoa</taxon>
        <taxon>Spiralia</taxon>
        <taxon>Lophotrochozoa</taxon>
        <taxon>Platyhelminthes</taxon>
        <taxon>Trematoda</taxon>
        <taxon>Digenea</taxon>
        <taxon>Plagiorchiida</taxon>
        <taxon>Troglotremata</taxon>
        <taxon>Troglotrematidae</taxon>
        <taxon>Paragonimus</taxon>
    </lineage>
</organism>
<reference evidence="2 3" key="1">
    <citation type="submission" date="2019-07" db="EMBL/GenBank/DDBJ databases">
        <title>Annotation for the trematode Paragonimus westermani.</title>
        <authorList>
            <person name="Choi Y.-J."/>
        </authorList>
    </citation>
    <scope>NUCLEOTIDE SEQUENCE [LARGE SCALE GENOMIC DNA]</scope>
    <source>
        <strain evidence="2">180907_Pwestermani</strain>
    </source>
</reference>
<feature type="compositionally biased region" description="Polar residues" evidence="1">
    <location>
        <begin position="339"/>
        <end position="349"/>
    </location>
</feature>
<dbReference type="AlphaFoldDB" id="A0A8T0DSW1"/>
<comment type="caution">
    <text evidence="2">The sequence shown here is derived from an EMBL/GenBank/DDBJ whole genome shotgun (WGS) entry which is preliminary data.</text>
</comment>
<evidence type="ECO:0000313" key="2">
    <source>
        <dbReference type="EMBL" id="KAF8571015.1"/>
    </source>
</evidence>
<evidence type="ECO:0000313" key="3">
    <source>
        <dbReference type="Proteomes" id="UP000699462"/>
    </source>
</evidence>
<evidence type="ECO:0000256" key="1">
    <source>
        <dbReference type="SAM" id="MobiDB-lite"/>
    </source>
</evidence>
<feature type="region of interest" description="Disordered" evidence="1">
    <location>
        <begin position="330"/>
        <end position="356"/>
    </location>
</feature>
<accession>A0A8T0DSW1</accession>
<sequence>MFTHANPFHTLTEFYVRPELSTSSTPTKSAKPLERTPYPQVAHTESNLCEPSQTLHHFERSLATGMGRSIIHSAPRTMQLNNPVGGLFEPPPAPQLTRRHIPSRIEVKDPPAFAITPNQASDGRVIRVSYQQRSNRSVSSPTSAPPYVIHAGNQPIDSNRAGVLFSRLPAYRTEQPQYRIASQLQGSCTSQHYRTSHTGTPEMKRPNSHVYPRVTEALSKELNQNSQRSEVNVNASLPLSRVTIHKMPMYNLPRTHVNTCPMKPLPMFDRTVYAGRKGSLTPDPTLMPNLKNQSMEVVSSTVSCRPIVTSRTPQPPYEIAIPTNYSEYENVGPPRLSNRDQNSSKSSPNPLFPSSHWYIPRELESNNYNAPSTSSTPRIA</sequence>
<dbReference type="EMBL" id="JTDF01000761">
    <property type="protein sequence ID" value="KAF8571015.1"/>
    <property type="molecule type" value="Genomic_DNA"/>
</dbReference>
<dbReference type="OrthoDB" id="10396851at2759"/>
<dbReference type="Proteomes" id="UP000699462">
    <property type="component" value="Unassembled WGS sequence"/>
</dbReference>
<name>A0A8T0DSW1_9TREM</name>
<gene>
    <name evidence="2" type="ORF">P879_01619</name>
</gene>
<protein>
    <submittedName>
        <fullName evidence="2">Uncharacterized protein</fullName>
    </submittedName>
</protein>